<dbReference type="Gene3D" id="1.25.40.10">
    <property type="entry name" value="Tetratricopeptide repeat domain"/>
    <property type="match status" value="2"/>
</dbReference>
<feature type="repeat" description="PPR" evidence="3">
    <location>
        <begin position="28"/>
        <end position="62"/>
    </location>
</feature>
<dbReference type="OrthoDB" id="964195at2759"/>
<comment type="similarity">
    <text evidence="1">Belongs to the PPR family. P subfamily.</text>
</comment>
<dbReference type="Pfam" id="PF13041">
    <property type="entry name" value="PPR_2"/>
    <property type="match status" value="2"/>
</dbReference>
<dbReference type="Proteomes" id="UP000593560">
    <property type="component" value="Unassembled WGS sequence"/>
</dbReference>
<evidence type="ECO:0000313" key="5">
    <source>
        <dbReference type="Proteomes" id="UP000593560"/>
    </source>
</evidence>
<organism evidence="4 5">
    <name type="scientific">Gossypium harknessii</name>
    <dbReference type="NCBI Taxonomy" id="34285"/>
    <lineage>
        <taxon>Eukaryota</taxon>
        <taxon>Viridiplantae</taxon>
        <taxon>Streptophyta</taxon>
        <taxon>Embryophyta</taxon>
        <taxon>Tracheophyta</taxon>
        <taxon>Spermatophyta</taxon>
        <taxon>Magnoliopsida</taxon>
        <taxon>eudicotyledons</taxon>
        <taxon>Gunneridae</taxon>
        <taxon>Pentapetalae</taxon>
        <taxon>rosids</taxon>
        <taxon>malvids</taxon>
        <taxon>Malvales</taxon>
        <taxon>Malvaceae</taxon>
        <taxon>Malvoideae</taxon>
        <taxon>Gossypium</taxon>
    </lineage>
</organism>
<sequence length="157" mass="17529">MQGMCKLGRVSTACELFRKMIASRQVPDIVTFHILLDGLCKRGKLEEALKLFQAMWNSELELSIVCYNILIGGLCKAGHIEGLADEAYQLFRSMGDNDCLPNSCCYNVMIQGFLRNSYTLKATQLLTEMVSKGFSADLCTATLFLDLILRSDKSILI</sequence>
<dbReference type="PROSITE" id="PS51375">
    <property type="entry name" value="PPR"/>
    <property type="match status" value="4"/>
</dbReference>
<evidence type="ECO:0000313" key="4">
    <source>
        <dbReference type="EMBL" id="MBA0812903.1"/>
    </source>
</evidence>
<dbReference type="PANTHER" id="PTHR46128">
    <property type="entry name" value="MITOCHONDRIAL GROUP I INTRON SPLICING FACTOR CCM1"/>
    <property type="match status" value="1"/>
</dbReference>
<protein>
    <recommendedName>
        <fullName evidence="6">Pentatricopeptide repeat-containing protein</fullName>
    </recommendedName>
</protein>
<name>A0A7J9HTA6_9ROSI</name>
<reference evidence="4 5" key="1">
    <citation type="journal article" date="2019" name="Genome Biol. Evol.">
        <title>Insights into the evolution of the New World diploid cottons (Gossypium, subgenus Houzingenia) based on genome sequencing.</title>
        <authorList>
            <person name="Grover C.E."/>
            <person name="Arick M.A. 2nd"/>
            <person name="Thrash A."/>
            <person name="Conover J.L."/>
            <person name="Sanders W.S."/>
            <person name="Peterson D.G."/>
            <person name="Frelichowski J.E."/>
            <person name="Scheffler J.A."/>
            <person name="Scheffler B.E."/>
            <person name="Wendel J.F."/>
        </authorList>
    </citation>
    <scope>NUCLEOTIDE SEQUENCE [LARGE SCALE GENOMIC DNA]</scope>
    <source>
        <strain evidence="4">0</strain>
        <tissue evidence="4">Leaf</tissue>
    </source>
</reference>
<evidence type="ECO:0000256" key="3">
    <source>
        <dbReference type="PROSITE-ProRule" id="PRU00708"/>
    </source>
</evidence>
<keyword evidence="5" id="KW-1185">Reference proteome</keyword>
<keyword evidence="2" id="KW-0677">Repeat</keyword>
<accession>A0A7J9HTA6</accession>
<dbReference type="InterPro" id="IPR050872">
    <property type="entry name" value="PPR_P_subfamily"/>
</dbReference>
<evidence type="ECO:0008006" key="6">
    <source>
        <dbReference type="Google" id="ProtNLM"/>
    </source>
</evidence>
<dbReference type="NCBIfam" id="TIGR00756">
    <property type="entry name" value="PPR"/>
    <property type="match status" value="4"/>
</dbReference>
<dbReference type="EMBL" id="JABFAD010000011">
    <property type="protein sequence ID" value="MBA0812903.1"/>
    <property type="molecule type" value="Genomic_DNA"/>
</dbReference>
<feature type="repeat" description="PPR" evidence="3">
    <location>
        <begin position="102"/>
        <end position="136"/>
    </location>
</feature>
<dbReference type="InterPro" id="IPR002885">
    <property type="entry name" value="PPR_rpt"/>
</dbReference>
<dbReference type="AlphaFoldDB" id="A0A7J9HTA6"/>
<dbReference type="PANTHER" id="PTHR46128:SF73">
    <property type="entry name" value="CRIB DOMAIN-CONTAINING PROTEIN"/>
    <property type="match status" value="1"/>
</dbReference>
<evidence type="ECO:0000256" key="2">
    <source>
        <dbReference type="ARBA" id="ARBA00022737"/>
    </source>
</evidence>
<gene>
    <name evidence="4" type="ORF">Gohar_026824</name>
</gene>
<comment type="caution">
    <text evidence="4">The sequence shown here is derived from an EMBL/GenBank/DDBJ whole genome shotgun (WGS) entry which is preliminary data.</text>
</comment>
<feature type="repeat" description="PPR" evidence="3">
    <location>
        <begin position="63"/>
        <end position="101"/>
    </location>
</feature>
<proteinExistence type="inferred from homology"/>
<dbReference type="Pfam" id="PF01535">
    <property type="entry name" value="PPR"/>
    <property type="match status" value="1"/>
</dbReference>
<evidence type="ECO:0000256" key="1">
    <source>
        <dbReference type="ARBA" id="ARBA00007626"/>
    </source>
</evidence>
<dbReference type="InterPro" id="IPR011990">
    <property type="entry name" value="TPR-like_helical_dom_sf"/>
</dbReference>
<feature type="repeat" description="PPR" evidence="3">
    <location>
        <begin position="1"/>
        <end position="27"/>
    </location>
</feature>